<dbReference type="Pfam" id="PF01395">
    <property type="entry name" value="PBP_GOBP"/>
    <property type="match status" value="1"/>
</dbReference>
<accession>A0A344X2T6</accession>
<feature type="signal peptide" evidence="1">
    <location>
        <begin position="1"/>
        <end position="30"/>
    </location>
</feature>
<feature type="chain" id="PRO_5016691060" evidence="1">
    <location>
        <begin position="31"/>
        <end position="155"/>
    </location>
</feature>
<dbReference type="InterPro" id="IPR006170">
    <property type="entry name" value="PBP/GOBP"/>
</dbReference>
<dbReference type="SMR" id="A0A344X2T6"/>
<dbReference type="PANTHER" id="PTHR21364">
    <property type="entry name" value="GENERAL ODORANT-BINDING PROTEIN 19A"/>
    <property type="match status" value="1"/>
</dbReference>
<dbReference type="PANTHER" id="PTHR21364:SF2">
    <property type="entry name" value="GENERAL ODORANT-BINDING PROTEIN 19A"/>
    <property type="match status" value="1"/>
</dbReference>
<dbReference type="SUPFAM" id="SSF47565">
    <property type="entry name" value="Insect pheromone/odorant-binding proteins"/>
    <property type="match status" value="1"/>
</dbReference>
<protein>
    <submittedName>
        <fullName evidence="2">OBP7</fullName>
    </submittedName>
</protein>
<dbReference type="GO" id="GO:0035275">
    <property type="term" value="F:dibutyl phthalate binding"/>
    <property type="evidence" value="ECO:0007669"/>
    <property type="project" value="TreeGrafter"/>
</dbReference>
<dbReference type="InterPro" id="IPR036728">
    <property type="entry name" value="PBP_GOBP_sf"/>
</dbReference>
<dbReference type="AlphaFoldDB" id="A0A344X2T6"/>
<keyword evidence="1" id="KW-0732">Signal</keyword>
<organism evidence="2">
    <name type="scientific">Megoura viciae</name>
    <name type="common">Vetch aphid</name>
    <dbReference type="NCBI Taxonomy" id="112273"/>
    <lineage>
        <taxon>Eukaryota</taxon>
        <taxon>Metazoa</taxon>
        <taxon>Ecdysozoa</taxon>
        <taxon>Arthropoda</taxon>
        <taxon>Hexapoda</taxon>
        <taxon>Insecta</taxon>
        <taxon>Pterygota</taxon>
        <taxon>Neoptera</taxon>
        <taxon>Paraneoptera</taxon>
        <taxon>Hemiptera</taxon>
        <taxon>Sternorrhyncha</taxon>
        <taxon>Aphidomorpha</taxon>
        <taxon>Aphidoidea</taxon>
        <taxon>Aphididae</taxon>
        <taxon>Macrosiphini</taxon>
        <taxon>Megoura</taxon>
    </lineage>
</organism>
<reference evidence="2" key="1">
    <citation type="journal article" date="2018" name="Front. Physiol.">
        <title>Sensilla Morphology and Complex Expression Pattern of Odorant Binding Proteins in the Vetch Aphid Megoura viciae (Hemiptera: Aphididae).</title>
        <authorList>
            <person name="Bruno D."/>
            <person name="Grossi G."/>
            <person name="Salvia R."/>
            <person name="Scala A."/>
            <person name="Farina D."/>
            <person name="Grimaldi A."/>
            <person name="Zhou J.J."/>
            <person name="Bufo S.A."/>
            <person name="Vogel H."/>
            <person name="Grosse-Wilde E."/>
            <person name="Hansson B.S."/>
            <person name="Falabella P."/>
        </authorList>
    </citation>
    <scope>NUCLEOTIDE SEQUENCE</scope>
</reference>
<name>A0A344X2T6_MEGVI</name>
<dbReference type="SMART" id="SM00708">
    <property type="entry name" value="PhBP"/>
    <property type="match status" value="1"/>
</dbReference>
<proteinExistence type="evidence at transcript level"/>
<evidence type="ECO:0000313" key="2">
    <source>
        <dbReference type="EMBL" id="AXE72021.1"/>
    </source>
</evidence>
<evidence type="ECO:0000256" key="1">
    <source>
        <dbReference type="SAM" id="SignalP"/>
    </source>
</evidence>
<dbReference type="EMBL" id="MG596884">
    <property type="protein sequence ID" value="AXE72021.1"/>
    <property type="molecule type" value="mRNA"/>
</dbReference>
<dbReference type="Gene3D" id="1.10.238.20">
    <property type="entry name" value="Pheromone/general odorant binding protein domain"/>
    <property type="match status" value="1"/>
</dbReference>
<dbReference type="GO" id="GO:0005549">
    <property type="term" value="F:odorant binding"/>
    <property type="evidence" value="ECO:0007669"/>
    <property type="project" value="InterPro"/>
</dbReference>
<dbReference type="GO" id="GO:0005576">
    <property type="term" value="C:extracellular region"/>
    <property type="evidence" value="ECO:0007669"/>
    <property type="project" value="TreeGrafter"/>
</dbReference>
<dbReference type="GO" id="GO:0042048">
    <property type="term" value="P:olfactory behavior"/>
    <property type="evidence" value="ECO:0007669"/>
    <property type="project" value="TreeGrafter"/>
</dbReference>
<dbReference type="GO" id="GO:0007608">
    <property type="term" value="P:sensory perception of smell"/>
    <property type="evidence" value="ECO:0007669"/>
    <property type="project" value="TreeGrafter"/>
</dbReference>
<dbReference type="CDD" id="cd23992">
    <property type="entry name" value="PBP_GOBP"/>
    <property type="match status" value="1"/>
</dbReference>
<sequence length="155" mass="17599">MVAQKRMYNMLPTTVLFAVIAATVLKDCDAYLSETAIKKTQQMLKSVCSKKHSVNEDVFLDIKKGIFPEDNNNIKCYFACNFKTMQLINQKGSIDKKMFRDKMSMMAPPNVFNILSPVIEQCTGIDDGKELCQSSYNVIKCAHRVNPKSLEYLPL</sequence>